<dbReference type="EMBL" id="HQ633071">
    <property type="protein sequence ID" value="AGH31559.1"/>
    <property type="molecule type" value="Genomic_DNA"/>
</dbReference>
<protein>
    <submittedName>
        <fullName evidence="1">Uncharacterized protein</fullName>
    </submittedName>
</protein>
<dbReference type="KEGG" id="vg:15010947"/>
<accession>M4QT82</accession>
<dbReference type="GeneID" id="15010947"/>
<evidence type="ECO:0000313" key="2">
    <source>
        <dbReference type="Proteomes" id="UP000201252"/>
    </source>
</evidence>
<gene>
    <name evidence="1" type="ORF">SWZG_00046</name>
</gene>
<organism evidence="1 2">
    <name type="scientific">Synechococcus phage S-SKS1</name>
    <dbReference type="NCBI Taxonomy" id="754042"/>
    <lineage>
        <taxon>Viruses</taxon>
        <taxon>Duplodnaviria</taxon>
        <taxon>Heunggongvirae</taxon>
        <taxon>Uroviricota</taxon>
        <taxon>Caudoviricetes</taxon>
        <taxon>Llyrvirus</taxon>
        <taxon>Llyrvirus SSKS1</taxon>
    </lineage>
</organism>
<dbReference type="Proteomes" id="UP000201252">
    <property type="component" value="Segment"/>
</dbReference>
<reference evidence="1 2" key="1">
    <citation type="submission" date="2010-10" db="EMBL/GenBank/DDBJ databases">
        <title>The Genome Sequence of Synechococcus phage S-SKS1.</title>
        <authorList>
            <consortium name="The Broad Institute Genome Sequencing Platform"/>
            <person name="Henn M.R."/>
            <person name="Clokie M."/>
            <person name="Levin J."/>
            <person name="Malboeuf C."/>
            <person name="Casali M."/>
            <person name="Russ C."/>
            <person name="Lennon N."/>
            <person name="Chapman S.B."/>
            <person name="Erlich R."/>
            <person name="Young S.K."/>
            <person name="Yandava C."/>
            <person name="Zeng Q."/>
            <person name="Alvarado L."/>
            <person name="Anderson S."/>
            <person name="Berlin A."/>
            <person name="Chen Z."/>
            <person name="Freedman E."/>
            <person name="Gellesch M."/>
            <person name="Goldberg J."/>
            <person name="Green L."/>
            <person name="Griggs A."/>
            <person name="Gujja S."/>
            <person name="Heilman E.R."/>
            <person name="Heiman D."/>
            <person name="Hollinger A."/>
            <person name="Howarth C."/>
            <person name="Larson L."/>
            <person name="Mehta T."/>
            <person name="Pearson M."/>
            <person name="Roberts A."/>
            <person name="Ryan E."/>
            <person name="Saif S."/>
            <person name="Shea T."/>
            <person name="Shenoy N."/>
            <person name="Sisk P."/>
            <person name="Stolte C."/>
            <person name="Sykes S."/>
            <person name="White J."/>
            <person name="Haas B."/>
            <person name="Nusbaum C."/>
            <person name="Birren B."/>
        </authorList>
    </citation>
    <scope>NUCLEOTIDE SEQUENCE [LARGE SCALE GENOMIC DNA]</scope>
</reference>
<evidence type="ECO:0000313" key="1">
    <source>
        <dbReference type="EMBL" id="AGH31559.1"/>
    </source>
</evidence>
<name>M4QT82_9CAUD</name>
<proteinExistence type="predicted"/>
<keyword evidence="2" id="KW-1185">Reference proteome</keyword>
<dbReference type="RefSeq" id="YP_007674411.1">
    <property type="nucleotide sequence ID" value="NC_020851.1"/>
</dbReference>
<sequence length="263" mass="31426">MRTALLLCGQMRTFDHPKVLENTNRLSEKFNCDVFISTWKNRGVSMWSVRSQNPELYKDDVDDVITTSDIEKFVNVKDYVISDYDEYLDNLCSDEIKSLLHRWYNNKEYGLVASSSPEFYTMHLAAQMKRKYESDNLFTYDAVIRSRPDFLHLHTDIEEYFDDLENVCYHINTGKTYSPNRIYSMFLLGNSKTMDILCNCWEDYGKLAETNHYINYGKYDACRMMYAQCIENQIRIQSFHRVLGDCFRLENYSDYEFFKNWYS</sequence>